<name>A0A3B0CE41_9FLAO</name>
<dbReference type="AlphaFoldDB" id="A0A3B0CE41"/>
<dbReference type="PANTHER" id="PTHR21366">
    <property type="entry name" value="GLYOXALASE FAMILY PROTEIN"/>
    <property type="match status" value="1"/>
</dbReference>
<protein>
    <submittedName>
        <fullName evidence="2">VOC family protein</fullName>
    </submittedName>
</protein>
<evidence type="ECO:0000313" key="3">
    <source>
        <dbReference type="Proteomes" id="UP000276603"/>
    </source>
</evidence>
<dbReference type="Pfam" id="PF00903">
    <property type="entry name" value="Glyoxalase"/>
    <property type="match status" value="1"/>
</dbReference>
<dbReference type="CDD" id="cd06587">
    <property type="entry name" value="VOC"/>
    <property type="match status" value="1"/>
</dbReference>
<dbReference type="EMBL" id="RBCJ01000001">
    <property type="protein sequence ID" value="RKN83048.1"/>
    <property type="molecule type" value="Genomic_DNA"/>
</dbReference>
<dbReference type="PROSITE" id="PS51819">
    <property type="entry name" value="VOC"/>
    <property type="match status" value="1"/>
</dbReference>
<accession>A0A3B0CE41</accession>
<sequence length="141" mass="16390">MDFKIDFLDHVAIRVKDINASVDWYEKVLGLKRYKLPEWGSFPIFMLAGKSGIALFPANEKHSVLDANSKNVKIDHFAFNVTRDNFEKAKKKYDALNLKYEFQDHHYFYSIYTKDPDGHTVELTTLVVDEDAFYSDLSNAK</sequence>
<dbReference type="RefSeq" id="WP_120710255.1">
    <property type="nucleotide sequence ID" value="NZ_RBCJ01000001.1"/>
</dbReference>
<feature type="domain" description="VOC" evidence="1">
    <location>
        <begin position="7"/>
        <end position="126"/>
    </location>
</feature>
<dbReference type="SUPFAM" id="SSF54593">
    <property type="entry name" value="Glyoxalase/Bleomycin resistance protein/Dihydroxybiphenyl dioxygenase"/>
    <property type="match status" value="1"/>
</dbReference>
<dbReference type="InterPro" id="IPR037523">
    <property type="entry name" value="VOC_core"/>
</dbReference>
<reference evidence="2 3" key="1">
    <citation type="submission" date="2018-10" db="EMBL/GenBank/DDBJ databases">
        <title>Ulvibacterium marinum gen. nov., sp. nov., a novel marine bacterium of the family Flavobacteriaceae, isolated from a culture of the green alga Ulva prolifera.</title>
        <authorList>
            <person name="Zhang Z."/>
        </authorList>
    </citation>
    <scope>NUCLEOTIDE SEQUENCE [LARGE SCALE GENOMIC DNA]</scope>
    <source>
        <strain evidence="2 3">CCMM003</strain>
    </source>
</reference>
<evidence type="ECO:0000313" key="2">
    <source>
        <dbReference type="EMBL" id="RKN83048.1"/>
    </source>
</evidence>
<keyword evidence="3" id="KW-1185">Reference proteome</keyword>
<evidence type="ECO:0000259" key="1">
    <source>
        <dbReference type="PROSITE" id="PS51819"/>
    </source>
</evidence>
<dbReference type="OrthoDB" id="192739at2"/>
<dbReference type="InterPro" id="IPR029068">
    <property type="entry name" value="Glyas_Bleomycin-R_OHBP_Dase"/>
</dbReference>
<dbReference type="Proteomes" id="UP000276603">
    <property type="component" value="Unassembled WGS sequence"/>
</dbReference>
<dbReference type="InterPro" id="IPR050383">
    <property type="entry name" value="GlyoxalaseI/FosfomycinResist"/>
</dbReference>
<gene>
    <name evidence="2" type="ORF">D7Z94_04195</name>
</gene>
<proteinExistence type="predicted"/>
<comment type="caution">
    <text evidence="2">The sequence shown here is derived from an EMBL/GenBank/DDBJ whole genome shotgun (WGS) entry which is preliminary data.</text>
</comment>
<dbReference type="InterPro" id="IPR004360">
    <property type="entry name" value="Glyas_Fos-R_dOase_dom"/>
</dbReference>
<dbReference type="Gene3D" id="3.10.180.10">
    <property type="entry name" value="2,3-Dihydroxybiphenyl 1,2-Dioxygenase, domain 1"/>
    <property type="match status" value="1"/>
</dbReference>
<organism evidence="2 3">
    <name type="scientific">Ulvibacterium marinum</name>
    <dbReference type="NCBI Taxonomy" id="2419782"/>
    <lineage>
        <taxon>Bacteria</taxon>
        <taxon>Pseudomonadati</taxon>
        <taxon>Bacteroidota</taxon>
        <taxon>Flavobacteriia</taxon>
        <taxon>Flavobacteriales</taxon>
        <taxon>Flavobacteriaceae</taxon>
        <taxon>Ulvibacterium</taxon>
    </lineage>
</organism>
<dbReference type="PANTHER" id="PTHR21366:SF14">
    <property type="entry name" value="GLYOXALASE DOMAIN-CONTAINING PROTEIN 5"/>
    <property type="match status" value="1"/>
</dbReference>